<protein>
    <submittedName>
        <fullName evidence="7">GRAS family transcription factor</fullName>
    </submittedName>
</protein>
<evidence type="ECO:0000256" key="6">
    <source>
        <dbReference type="SAM" id="MobiDB-lite"/>
    </source>
</evidence>
<evidence type="ECO:0000313" key="8">
    <source>
        <dbReference type="Proteomes" id="UP000593562"/>
    </source>
</evidence>
<keyword evidence="2" id="KW-0805">Transcription regulation</keyword>
<feature type="region of interest" description="VHIID" evidence="5">
    <location>
        <begin position="442"/>
        <end position="507"/>
    </location>
</feature>
<evidence type="ECO:0000256" key="5">
    <source>
        <dbReference type="PROSITE-ProRule" id="PRU01191"/>
    </source>
</evidence>
<dbReference type="Pfam" id="PF03514">
    <property type="entry name" value="GRAS"/>
    <property type="match status" value="1"/>
</dbReference>
<keyword evidence="4" id="KW-0539">Nucleus</keyword>
<feature type="region of interest" description="Leucine repeat II (LRII)" evidence="5">
    <location>
        <begin position="521"/>
        <end position="553"/>
    </location>
</feature>
<comment type="subcellular location">
    <subcellularLocation>
        <location evidence="1">Nucleus</location>
    </subcellularLocation>
</comment>
<feature type="region of interest" description="SAW" evidence="5">
    <location>
        <begin position="654"/>
        <end position="725"/>
    </location>
</feature>
<dbReference type="PANTHER" id="PTHR31636">
    <property type="entry name" value="OSJNBA0084A10.13 PROTEIN-RELATED"/>
    <property type="match status" value="1"/>
</dbReference>
<keyword evidence="3" id="KW-0804">Transcription</keyword>
<dbReference type="EMBL" id="JAAARO010000008">
    <property type="protein sequence ID" value="KAF5744299.1"/>
    <property type="molecule type" value="Genomic_DNA"/>
</dbReference>
<evidence type="ECO:0000256" key="1">
    <source>
        <dbReference type="ARBA" id="ARBA00004123"/>
    </source>
</evidence>
<organism evidence="7 8">
    <name type="scientific">Tripterygium wilfordii</name>
    <name type="common">Thunder God vine</name>
    <dbReference type="NCBI Taxonomy" id="458696"/>
    <lineage>
        <taxon>Eukaryota</taxon>
        <taxon>Viridiplantae</taxon>
        <taxon>Streptophyta</taxon>
        <taxon>Embryophyta</taxon>
        <taxon>Tracheophyta</taxon>
        <taxon>Spermatophyta</taxon>
        <taxon>Magnoliopsida</taxon>
        <taxon>eudicotyledons</taxon>
        <taxon>Gunneridae</taxon>
        <taxon>Pentapetalae</taxon>
        <taxon>rosids</taxon>
        <taxon>fabids</taxon>
        <taxon>Celastrales</taxon>
        <taxon>Celastraceae</taxon>
        <taxon>Tripterygium</taxon>
    </lineage>
</organism>
<name>A0A7J7DDF1_TRIWF</name>
<dbReference type="Proteomes" id="UP000593562">
    <property type="component" value="Unassembled WGS sequence"/>
</dbReference>
<keyword evidence="8" id="KW-1185">Reference proteome</keyword>
<dbReference type="GO" id="GO:0005634">
    <property type="term" value="C:nucleus"/>
    <property type="evidence" value="ECO:0007669"/>
    <property type="project" value="UniProtKB-SubCell"/>
</dbReference>
<evidence type="ECO:0000256" key="4">
    <source>
        <dbReference type="ARBA" id="ARBA00023242"/>
    </source>
</evidence>
<feature type="region of interest" description="Disordered" evidence="6">
    <location>
        <begin position="49"/>
        <end position="126"/>
    </location>
</feature>
<dbReference type="AlphaFoldDB" id="A0A7J7DDF1"/>
<feature type="short sequence motif" description="VHIID" evidence="5">
    <location>
        <begin position="473"/>
        <end position="477"/>
    </location>
</feature>
<sequence length="726" mass="79076">MPLPLPFEEFQEKGVLDFSPCSSDPLLQHRPQHNKFKWENLDNIIINNKGGGGGGNCSVGSEPTSVLDARRSPSPPISSSTLSSSLGGGNSGGCGGGGGGASTDTTGVATTAASGGNPSVETGGERCGLGMEDWESVLAGSPSQEQTILKLIMGDIEDPYVCLNKLLQSGTASQDIGFNAGFGFVDHGFGFEAPMSSANLVTNIDPFAPSDFPSLNNGRIGSDPISNPVLSTASAANFLPGMFQGSEGMDEKPQIFNPPLIMNQNQVQFTQNPAMFLPFSYAQVQEHNLLSPPPPKRLNSGPIVPNFHQAPKVPFLDSGQELFLRRQQQQHQLQLLQQRPATMAMAAAAATKQKLVGEELANQQLQQAIVDQLFKTAELIEAGNPQLAQGILARLNQQLSPIGRPFQRAAFYFKEALQFLLHVNGTNSSLSSYSLVFKIGAYKSFSEISPILQFANFTCNQALLEAFEGYDRIHIIDFDIGYGGQWASLMQELVLRNGGAPSLKITAFTSPSTHEELELRFTQENLKQFASDINMDFQLEILTLESLNSASWPLPLRASESEAVAVNLPIGSFSNSPSCLPLVLRFVKQLSPKIVVTLDRGCDRTDVPFPHHMIHALQSYSSLLESLDAVNVNLDTLQKIERFLLHPGIERIVLGRHRSPDRTPPWRNLFLQSGFTPLTFSNFTESQAECLVQRTPVRGFHVEKIQSSLVLCWQRKELIAAAAWRG</sequence>
<evidence type="ECO:0000256" key="2">
    <source>
        <dbReference type="ARBA" id="ARBA00023015"/>
    </source>
</evidence>
<dbReference type="PROSITE" id="PS50985">
    <property type="entry name" value="GRAS"/>
    <property type="match status" value="1"/>
</dbReference>
<evidence type="ECO:0000256" key="3">
    <source>
        <dbReference type="ARBA" id="ARBA00023163"/>
    </source>
</evidence>
<gene>
    <name evidence="7" type="ORF">HS088_TW08G00899</name>
</gene>
<dbReference type="FunCoup" id="A0A7J7DDF1">
    <property type="interactions" value="290"/>
</dbReference>
<accession>A0A7J7DDF1</accession>
<comment type="caution">
    <text evidence="5">Lacks conserved residue(s) required for the propagation of feature annotation.</text>
</comment>
<dbReference type="InParanoid" id="A0A7J7DDF1"/>
<feature type="compositionally biased region" description="Low complexity" evidence="6">
    <location>
        <begin position="102"/>
        <end position="116"/>
    </location>
</feature>
<feature type="compositionally biased region" description="Gly residues" evidence="6">
    <location>
        <begin position="86"/>
        <end position="101"/>
    </location>
</feature>
<reference evidence="7 8" key="1">
    <citation type="journal article" date="2020" name="Nat. Commun.">
        <title>Genome of Tripterygium wilfordii and identification of cytochrome P450 involved in triptolide biosynthesis.</title>
        <authorList>
            <person name="Tu L."/>
            <person name="Su P."/>
            <person name="Zhang Z."/>
            <person name="Gao L."/>
            <person name="Wang J."/>
            <person name="Hu T."/>
            <person name="Zhou J."/>
            <person name="Zhang Y."/>
            <person name="Zhao Y."/>
            <person name="Liu Y."/>
            <person name="Song Y."/>
            <person name="Tong Y."/>
            <person name="Lu Y."/>
            <person name="Yang J."/>
            <person name="Xu C."/>
            <person name="Jia M."/>
            <person name="Peters R.J."/>
            <person name="Huang L."/>
            <person name="Gao W."/>
        </authorList>
    </citation>
    <scope>NUCLEOTIDE SEQUENCE [LARGE SCALE GENOMIC DNA]</scope>
    <source>
        <strain evidence="8">cv. XIE 37</strain>
        <tissue evidence="7">Leaf</tissue>
    </source>
</reference>
<comment type="similarity">
    <text evidence="5">Belongs to the GRAS family.</text>
</comment>
<proteinExistence type="inferred from homology"/>
<evidence type="ECO:0000313" key="7">
    <source>
        <dbReference type="EMBL" id="KAF5744299.1"/>
    </source>
</evidence>
<comment type="caution">
    <text evidence="7">The sequence shown here is derived from an EMBL/GenBank/DDBJ whole genome shotgun (WGS) entry which is preliminary data.</text>
</comment>
<dbReference type="InterPro" id="IPR005202">
    <property type="entry name" value="TF_GRAS"/>
</dbReference>